<keyword evidence="2" id="KW-0732">Signal</keyword>
<protein>
    <recommendedName>
        <fullName evidence="5">Lipoprotein</fullName>
    </recommendedName>
</protein>
<dbReference type="STRING" id="1223545.GS4_11_01910"/>
<dbReference type="Proteomes" id="UP000011666">
    <property type="component" value="Unassembled WGS sequence"/>
</dbReference>
<keyword evidence="4" id="KW-1185">Reference proteome</keyword>
<sequence>MTSSTTSPFRGPATHPLRRAAGLLLACTSAIAVVAGCSTDSSVADGELTGLLALSPGQFTDGTLTGSWFKMVQPGGTADKGPFMPNGDSPVEGGSVTLLQPGSEGGLRLGGYQSEPKPGFREGNSLSGSIMKPTRFFGVEFGTSTNPVDPQTGHKVAAPTVSNSDGTLSGQLVSWAASWNNQEFNQGAPKAPAKVGAQVPGSAEAKRAWDWVRKEWLQQDDVVSGTGPAATGTLAEDGKSYTLSWTSSIVGGPFNGFTGVWHLEGDYRPEDTAPSDTAPVATTPVDPTPTSGTR</sequence>
<reference evidence="3 4" key="1">
    <citation type="submission" date="2013-01" db="EMBL/GenBank/DDBJ databases">
        <title>Whole genome shotgun sequence of Gordonia soli NBRC 108243.</title>
        <authorList>
            <person name="Isaki-Nakamura S."/>
            <person name="Hosoyama A."/>
            <person name="Tsuchikane K."/>
            <person name="Ando Y."/>
            <person name="Baba S."/>
            <person name="Ohji S."/>
            <person name="Hamada M."/>
            <person name="Tamura T."/>
            <person name="Yamazoe A."/>
            <person name="Yamazaki S."/>
            <person name="Fujita N."/>
        </authorList>
    </citation>
    <scope>NUCLEOTIDE SEQUENCE [LARGE SCALE GENOMIC DNA]</scope>
    <source>
        <strain evidence="3 4">NBRC 108243</strain>
    </source>
</reference>
<dbReference type="eggNOG" id="ENOG5030I02">
    <property type="taxonomic scope" value="Bacteria"/>
</dbReference>
<evidence type="ECO:0000256" key="2">
    <source>
        <dbReference type="SAM" id="SignalP"/>
    </source>
</evidence>
<feature type="signal peptide" evidence="2">
    <location>
        <begin position="1"/>
        <end position="32"/>
    </location>
</feature>
<evidence type="ECO:0000313" key="3">
    <source>
        <dbReference type="EMBL" id="GAC67922.1"/>
    </source>
</evidence>
<evidence type="ECO:0008006" key="5">
    <source>
        <dbReference type="Google" id="ProtNLM"/>
    </source>
</evidence>
<feature type="compositionally biased region" description="Low complexity" evidence="1">
    <location>
        <begin position="276"/>
        <end position="294"/>
    </location>
</feature>
<feature type="chain" id="PRO_5039197131" description="Lipoprotein" evidence="2">
    <location>
        <begin position="33"/>
        <end position="294"/>
    </location>
</feature>
<evidence type="ECO:0000256" key="1">
    <source>
        <dbReference type="SAM" id="MobiDB-lite"/>
    </source>
</evidence>
<name>M0QKI2_9ACTN</name>
<evidence type="ECO:0000313" key="4">
    <source>
        <dbReference type="Proteomes" id="UP000011666"/>
    </source>
</evidence>
<accession>M0QKI2</accession>
<proteinExistence type="predicted"/>
<dbReference type="AlphaFoldDB" id="M0QKI2"/>
<dbReference type="RefSeq" id="WP_007619601.1">
    <property type="nucleotide sequence ID" value="NZ_BANX01000011.1"/>
</dbReference>
<dbReference type="EMBL" id="BANX01000011">
    <property type="protein sequence ID" value="GAC67922.1"/>
    <property type="molecule type" value="Genomic_DNA"/>
</dbReference>
<comment type="caution">
    <text evidence="3">The sequence shown here is derived from an EMBL/GenBank/DDBJ whole genome shotgun (WGS) entry which is preliminary data.</text>
</comment>
<gene>
    <name evidence="3" type="ORF">GS4_11_01910</name>
</gene>
<organism evidence="3 4">
    <name type="scientific">Gordonia soli NBRC 108243</name>
    <dbReference type="NCBI Taxonomy" id="1223545"/>
    <lineage>
        <taxon>Bacteria</taxon>
        <taxon>Bacillati</taxon>
        <taxon>Actinomycetota</taxon>
        <taxon>Actinomycetes</taxon>
        <taxon>Mycobacteriales</taxon>
        <taxon>Gordoniaceae</taxon>
        <taxon>Gordonia</taxon>
    </lineage>
</organism>
<feature type="region of interest" description="Disordered" evidence="1">
    <location>
        <begin position="266"/>
        <end position="294"/>
    </location>
</feature>